<dbReference type="Gene3D" id="3.10.129.10">
    <property type="entry name" value="Hotdog Thioesterase"/>
    <property type="match status" value="1"/>
</dbReference>
<dbReference type="InterPro" id="IPR050563">
    <property type="entry name" value="4-hydroxybenzoyl-CoA_TE"/>
</dbReference>
<evidence type="ECO:0000256" key="2">
    <source>
        <dbReference type="ARBA" id="ARBA00022801"/>
    </source>
</evidence>
<keyword evidence="4" id="KW-1185">Reference proteome</keyword>
<gene>
    <name evidence="3" type="ORF">ATO10_10015</name>
</gene>
<dbReference type="InterPro" id="IPR029069">
    <property type="entry name" value="HotDog_dom_sf"/>
</dbReference>
<dbReference type="PATRIC" id="fig|1461693.3.peg.2027"/>
<comment type="caution">
    <text evidence="3">The sequence shown here is derived from an EMBL/GenBank/DDBJ whole genome shotgun (WGS) entry which is preliminary data.</text>
</comment>
<dbReference type="GO" id="GO:0047617">
    <property type="term" value="F:fatty acyl-CoA hydrolase activity"/>
    <property type="evidence" value="ECO:0007669"/>
    <property type="project" value="TreeGrafter"/>
</dbReference>
<organism evidence="3 4">
    <name type="scientific">Actibacterium atlanticum</name>
    <dbReference type="NCBI Taxonomy" id="1461693"/>
    <lineage>
        <taxon>Bacteria</taxon>
        <taxon>Pseudomonadati</taxon>
        <taxon>Pseudomonadota</taxon>
        <taxon>Alphaproteobacteria</taxon>
        <taxon>Rhodobacterales</taxon>
        <taxon>Roseobacteraceae</taxon>
        <taxon>Actibacterium</taxon>
    </lineage>
</organism>
<dbReference type="PANTHER" id="PTHR31793:SF27">
    <property type="entry name" value="NOVEL THIOESTERASE SUPERFAMILY DOMAIN AND SAPOSIN A-TYPE DOMAIN CONTAINING PROTEIN (0610012H03RIK)"/>
    <property type="match status" value="1"/>
</dbReference>
<evidence type="ECO:0000313" key="3">
    <source>
        <dbReference type="EMBL" id="KCV81672.1"/>
    </source>
</evidence>
<keyword evidence="2" id="KW-0378">Hydrolase</keyword>
<dbReference type="STRING" id="1461693.ATO10_10015"/>
<evidence type="ECO:0000313" key="4">
    <source>
        <dbReference type="Proteomes" id="UP000024836"/>
    </source>
</evidence>
<comment type="similarity">
    <text evidence="1">Belongs to the 4-hydroxybenzoyl-CoA thioesterase family.</text>
</comment>
<dbReference type="CDD" id="cd00586">
    <property type="entry name" value="4HBT"/>
    <property type="match status" value="1"/>
</dbReference>
<dbReference type="SUPFAM" id="SSF54637">
    <property type="entry name" value="Thioesterase/thiol ester dehydrase-isomerase"/>
    <property type="match status" value="1"/>
</dbReference>
<dbReference type="AlphaFoldDB" id="A0A058ZKG1"/>
<dbReference type="PANTHER" id="PTHR31793">
    <property type="entry name" value="4-HYDROXYBENZOYL-COA THIOESTERASE FAMILY MEMBER"/>
    <property type="match status" value="1"/>
</dbReference>
<dbReference type="Proteomes" id="UP000024836">
    <property type="component" value="Unassembled WGS sequence"/>
</dbReference>
<dbReference type="OrthoDB" id="9799036at2"/>
<proteinExistence type="inferred from homology"/>
<protein>
    <submittedName>
        <fullName evidence="3">Thioesterase superfamily protein</fullName>
    </submittedName>
</protein>
<dbReference type="eggNOG" id="COG0824">
    <property type="taxonomic scope" value="Bacteria"/>
</dbReference>
<reference evidence="3 4" key="1">
    <citation type="submission" date="2013-04" db="EMBL/GenBank/DDBJ databases">
        <title>Shimia sp. 22II-S11-Z10 Genome Sequencing.</title>
        <authorList>
            <person name="Lai Q."/>
            <person name="Li G."/>
            <person name="Shao Z."/>
        </authorList>
    </citation>
    <scope>NUCLEOTIDE SEQUENCE [LARGE SCALE GENOMIC DNA]</scope>
    <source>
        <strain evidence="4">22II-S11-Z10</strain>
    </source>
</reference>
<dbReference type="Pfam" id="PF13279">
    <property type="entry name" value="4HBT_2"/>
    <property type="match status" value="1"/>
</dbReference>
<dbReference type="RefSeq" id="WP_035251108.1">
    <property type="nucleotide sequence ID" value="NZ_AQQY01000006.1"/>
</dbReference>
<dbReference type="EMBL" id="AQQY01000006">
    <property type="protein sequence ID" value="KCV81672.1"/>
    <property type="molecule type" value="Genomic_DNA"/>
</dbReference>
<accession>A0A058ZKG1</accession>
<sequence length="146" mass="16197">MSTRPSPGNRAEYAAFYPLQTRWQDNDMYGHMNNAVHYSLFDTAVNGWLIAQGVLDPRASDVIGLVVESGCRYFAELGFPAPLEAGLRVGHLGRSSVRYEIGLFAEDSQTAAAEGYFTHVFVDRQTRKPTPLTPELRSKLEALICS</sequence>
<name>A0A058ZKG1_9RHOB</name>
<evidence type="ECO:0000256" key="1">
    <source>
        <dbReference type="ARBA" id="ARBA00005953"/>
    </source>
</evidence>